<dbReference type="EMBL" id="NGMM01000002">
    <property type="protein sequence ID" value="OTP17676.1"/>
    <property type="molecule type" value="Genomic_DNA"/>
</dbReference>
<evidence type="ECO:0000313" key="5">
    <source>
        <dbReference type="Proteomes" id="UP000195141"/>
    </source>
</evidence>
<sequence length="441" mass="48122">MKKKVLGITVGVVILIVAVIGIVLFQKQAAEQKKIAAEKKEITAVQKKVTAIEKMAKRDGELYKDVASLYDEEQDFLAKTIDVEAIDQVKEELSEKQEAIKKLEAEYASKIKTTAANDALKKLQNQAAIAKDKLVIQTDVNALFGSKEAAINGDTVKKELPIETKLTKGNVSKISDLVDNDQKITGEWHQAILVALKNATTQLEQNEKIQKLLKGTFEGDSPKETVKQSDYDTLNEEIKKVKNEELKAGYKAKLVLIKDKIDTKKELAELEKQQQAAELEAEQAAAKAAEDAAAATKKATEDAASQQASAETDVLAGYSAEQIEMARVWLTRFDLQLTGLSVTRYAAGTPINPYNTSNSMTYPSETIMLSGEGTAGAYIVYASNHNGTVTVYTVPGHWPAASVSDPKVSMELTQKVLDSAQVIGVPEGNPNDVRDLILLQR</sequence>
<keyword evidence="2" id="KW-0812">Transmembrane</keyword>
<gene>
    <name evidence="3" type="ORF">A5888_001814</name>
    <name evidence="4" type="ORF">A5888_003057</name>
</gene>
<proteinExistence type="predicted"/>
<reference evidence="4" key="3">
    <citation type="submission" date="2024-03" db="EMBL/GenBank/DDBJ databases">
        <title>The Genome Sequence of Enterococcus sp. DIV0242b.</title>
        <authorList>
            <consortium name="The Broad Institute Genomics Platform"/>
            <consortium name="The Broad Institute Microbial Omics Core"/>
            <consortium name="The Broad Institute Genomic Center for Infectious Diseases"/>
            <person name="Earl A."/>
            <person name="Manson A."/>
            <person name="Gilmore M."/>
            <person name="Schwartman J."/>
            <person name="Shea T."/>
            <person name="Abouelleil A."/>
            <person name="Cao P."/>
            <person name="Chapman S."/>
            <person name="Cusick C."/>
            <person name="Young S."/>
            <person name="Neafsey D."/>
            <person name="Nusbaum C."/>
            <person name="Birren B."/>
        </authorList>
    </citation>
    <scope>NUCLEOTIDE SEQUENCE</scope>
    <source>
        <strain evidence="4">9E7_DIV0242</strain>
    </source>
</reference>
<name>A0A242K9P0_9ENTE</name>
<reference evidence="4" key="2">
    <citation type="submission" date="2017-05" db="EMBL/GenBank/DDBJ databases">
        <authorList>
            <consortium name="The Broad Institute Genomics Platform"/>
            <consortium name="The Broad Institute Genomic Center for Infectious Diseases"/>
            <person name="Earl A."/>
            <person name="Manson A."/>
            <person name="Schwartman J."/>
            <person name="Gilmore M."/>
            <person name="Abouelleil A."/>
            <person name="Cao P."/>
            <person name="Chapman S."/>
            <person name="Cusick C."/>
            <person name="Shea T."/>
            <person name="Young S."/>
            <person name="Neafsey D."/>
            <person name="Nusbaum C."/>
            <person name="Birren B."/>
        </authorList>
    </citation>
    <scope>NUCLEOTIDE SEQUENCE</scope>
    <source>
        <strain evidence="4">9E7_DIV0242</strain>
    </source>
</reference>
<protein>
    <submittedName>
        <fullName evidence="3">Uncharacterized protein</fullName>
    </submittedName>
</protein>
<accession>A0A242K9P0</accession>
<dbReference type="Proteomes" id="UP000195141">
    <property type="component" value="Chromosome"/>
</dbReference>
<reference evidence="3" key="1">
    <citation type="submission" date="2017-05" db="EMBL/GenBank/DDBJ databases">
        <title>The Genome Sequence of Enterococcus sp. 9E7_DIV0242.</title>
        <authorList>
            <consortium name="The Broad Institute Genomics Platform"/>
            <consortium name="The Broad Institute Genomic Center for Infectious Diseases"/>
            <person name="Earl A."/>
            <person name="Manson A."/>
            <person name="Schwartman J."/>
            <person name="Gilmore M."/>
            <person name="Abouelleil A."/>
            <person name="Cao P."/>
            <person name="Chapman S."/>
            <person name="Cusick C."/>
            <person name="Shea T."/>
            <person name="Young S."/>
            <person name="Neafsey D."/>
            <person name="Nusbaum C."/>
            <person name="Birren B."/>
        </authorList>
    </citation>
    <scope>NUCLEOTIDE SEQUENCE [LARGE SCALE GENOMIC DNA]</scope>
    <source>
        <strain evidence="3">9E7_DIV0242</strain>
    </source>
</reference>
<dbReference type="OrthoDB" id="2136654at2"/>
<keyword evidence="5" id="KW-1185">Reference proteome</keyword>
<keyword evidence="1" id="KW-0175">Coiled coil</keyword>
<feature type="coiled-coil region" evidence="1">
    <location>
        <begin position="260"/>
        <end position="299"/>
    </location>
</feature>
<organism evidence="3">
    <name type="scientific">Candidatus Enterococcus clewellii</name>
    <dbReference type="NCBI Taxonomy" id="1834193"/>
    <lineage>
        <taxon>Bacteria</taxon>
        <taxon>Bacillati</taxon>
        <taxon>Bacillota</taxon>
        <taxon>Bacilli</taxon>
        <taxon>Lactobacillales</taxon>
        <taxon>Enterococcaceae</taxon>
        <taxon>Enterococcus</taxon>
    </lineage>
</organism>
<dbReference type="EMBL" id="CP147247">
    <property type="protein sequence ID" value="WYJ91289.1"/>
    <property type="molecule type" value="Genomic_DNA"/>
</dbReference>
<evidence type="ECO:0000256" key="2">
    <source>
        <dbReference type="SAM" id="Phobius"/>
    </source>
</evidence>
<keyword evidence="2" id="KW-0472">Membrane</keyword>
<feature type="coiled-coil region" evidence="1">
    <location>
        <begin position="86"/>
        <end position="133"/>
    </location>
</feature>
<evidence type="ECO:0000313" key="3">
    <source>
        <dbReference type="EMBL" id="OTP17676.1"/>
    </source>
</evidence>
<evidence type="ECO:0000313" key="4">
    <source>
        <dbReference type="EMBL" id="WYJ91289.1"/>
    </source>
</evidence>
<evidence type="ECO:0000256" key="1">
    <source>
        <dbReference type="SAM" id="Coils"/>
    </source>
</evidence>
<keyword evidence="2" id="KW-1133">Transmembrane helix</keyword>
<dbReference type="AlphaFoldDB" id="A0A242K9P0"/>
<feature type="transmembrane region" description="Helical" evidence="2">
    <location>
        <begin position="6"/>
        <end position="25"/>
    </location>
</feature>
<dbReference type="RefSeq" id="WP_086348870.1">
    <property type="nucleotide sequence ID" value="NZ_CP147247.1"/>
</dbReference>